<feature type="non-terminal residue" evidence="1">
    <location>
        <position position="183"/>
    </location>
</feature>
<comment type="caution">
    <text evidence="1">The sequence shown here is derived from an EMBL/GenBank/DDBJ whole genome shotgun (WGS) entry which is preliminary data.</text>
</comment>
<reference evidence="1" key="1">
    <citation type="submission" date="2023-10" db="EMBL/GenBank/DDBJ databases">
        <title>Genome assembly of Pristionchus species.</title>
        <authorList>
            <person name="Yoshida K."/>
            <person name="Sommer R.J."/>
        </authorList>
    </citation>
    <scope>NUCLEOTIDE SEQUENCE</scope>
    <source>
        <strain evidence="1">RS5133</strain>
    </source>
</reference>
<protein>
    <submittedName>
        <fullName evidence="1">Uncharacterized protein</fullName>
    </submittedName>
</protein>
<organism evidence="1 2">
    <name type="scientific">Pristionchus fissidentatus</name>
    <dbReference type="NCBI Taxonomy" id="1538716"/>
    <lineage>
        <taxon>Eukaryota</taxon>
        <taxon>Metazoa</taxon>
        <taxon>Ecdysozoa</taxon>
        <taxon>Nematoda</taxon>
        <taxon>Chromadorea</taxon>
        <taxon>Rhabditida</taxon>
        <taxon>Rhabditina</taxon>
        <taxon>Diplogasteromorpha</taxon>
        <taxon>Diplogasteroidea</taxon>
        <taxon>Neodiplogasteridae</taxon>
        <taxon>Pristionchus</taxon>
    </lineage>
</organism>
<dbReference type="EMBL" id="BTSY01000003">
    <property type="protein sequence ID" value="GMT19719.1"/>
    <property type="molecule type" value="Genomic_DNA"/>
</dbReference>
<gene>
    <name evidence="1" type="ORF">PFISCL1PPCAC_11016</name>
</gene>
<proteinExistence type="predicted"/>
<dbReference type="AlphaFoldDB" id="A0AAV5VPL0"/>
<name>A0AAV5VPL0_9BILA</name>
<evidence type="ECO:0000313" key="1">
    <source>
        <dbReference type="EMBL" id="GMT19719.1"/>
    </source>
</evidence>
<sequence>FTEEQIAKKDFHLFESAKIGLLAIDKDSPFSLAGGSLEWLQHILTGCSFTKATLIVDNASARQLPKVPRFLQSFGVTRVHLRMQVEYERTAPVKNAFHDSDFLTDLVNMGITELVVSSHYPEPKFNRYQLLKKKRMDLENEGVTGELLEAMVRAGNKRILVKPQSTFDLDDADNGKGRINALL</sequence>
<accession>A0AAV5VPL0</accession>
<keyword evidence="2" id="KW-1185">Reference proteome</keyword>
<dbReference type="Proteomes" id="UP001432322">
    <property type="component" value="Unassembled WGS sequence"/>
</dbReference>
<evidence type="ECO:0000313" key="2">
    <source>
        <dbReference type="Proteomes" id="UP001432322"/>
    </source>
</evidence>
<feature type="non-terminal residue" evidence="1">
    <location>
        <position position="1"/>
    </location>
</feature>